<dbReference type="InterPro" id="IPR010721">
    <property type="entry name" value="UstE-like"/>
</dbReference>
<evidence type="ECO:0000256" key="1">
    <source>
        <dbReference type="SAM" id="Phobius"/>
    </source>
</evidence>
<dbReference type="PANTHER" id="PTHR32251">
    <property type="entry name" value="3-OXO-5-ALPHA-STEROID 4-DEHYDROGENASE"/>
    <property type="match status" value="1"/>
</dbReference>
<accession>A0A0P6XMS1</accession>
<dbReference type="Gene3D" id="1.20.120.1630">
    <property type="match status" value="1"/>
</dbReference>
<feature type="transmembrane region" description="Helical" evidence="1">
    <location>
        <begin position="60"/>
        <end position="79"/>
    </location>
</feature>
<evidence type="ECO:0000313" key="3">
    <source>
        <dbReference type="Proteomes" id="UP000050430"/>
    </source>
</evidence>
<dbReference type="OrthoDB" id="9779233at2"/>
<keyword evidence="1" id="KW-0472">Membrane</keyword>
<gene>
    <name evidence="2" type="ORF">ADM99_13680</name>
</gene>
<dbReference type="Proteomes" id="UP000050430">
    <property type="component" value="Unassembled WGS sequence"/>
</dbReference>
<keyword evidence="3" id="KW-1185">Reference proteome</keyword>
<dbReference type="GO" id="GO:0016020">
    <property type="term" value="C:membrane"/>
    <property type="evidence" value="ECO:0007669"/>
    <property type="project" value="TreeGrafter"/>
</dbReference>
<name>A0A0P6XMS1_9CHLR</name>
<reference evidence="2 3" key="1">
    <citation type="submission" date="2015-07" db="EMBL/GenBank/DDBJ databases">
        <title>Genome sequence of Leptolinea tardivitalis DSM 16556.</title>
        <authorList>
            <person name="Hemp J."/>
            <person name="Ward L.M."/>
            <person name="Pace L.A."/>
            <person name="Fischer W.W."/>
        </authorList>
    </citation>
    <scope>NUCLEOTIDE SEQUENCE [LARGE SCALE GENOMIC DNA]</scope>
    <source>
        <strain evidence="2 3">YMTK-2</strain>
    </source>
</reference>
<dbReference type="RefSeq" id="WP_062422085.1">
    <property type="nucleotide sequence ID" value="NZ_BBYA01000010.1"/>
</dbReference>
<feature type="transmembrane region" description="Helical" evidence="1">
    <location>
        <begin position="196"/>
        <end position="222"/>
    </location>
</feature>
<comment type="caution">
    <text evidence="2">The sequence shown here is derived from an EMBL/GenBank/DDBJ whole genome shotgun (WGS) entry which is preliminary data.</text>
</comment>
<keyword evidence="1" id="KW-1133">Transmembrane helix</keyword>
<dbReference type="STRING" id="229920.ADM99_13680"/>
<dbReference type="PATRIC" id="fig|229920.5.peg.75"/>
<proteinExistence type="predicted"/>
<dbReference type="PANTHER" id="PTHR32251:SF17">
    <property type="entry name" value="STEROID 5-ALPHA REDUCTASE C-TERMINAL DOMAIN-CONTAINING PROTEIN"/>
    <property type="match status" value="1"/>
</dbReference>
<keyword evidence="1" id="KW-0812">Transmembrane</keyword>
<evidence type="ECO:0000313" key="2">
    <source>
        <dbReference type="EMBL" id="KPL70229.1"/>
    </source>
</evidence>
<feature type="transmembrane region" description="Helical" evidence="1">
    <location>
        <begin position="100"/>
        <end position="120"/>
    </location>
</feature>
<dbReference type="Pfam" id="PF06966">
    <property type="entry name" value="DUF1295"/>
    <property type="match status" value="1"/>
</dbReference>
<protein>
    <submittedName>
        <fullName evidence="2">Membrane protein</fullName>
    </submittedName>
</protein>
<sequence>MLNSWFLSGLAILFVITLLWIVSLIVKNSSIIDIFWGPFFVLIVWVSFSVSQFHPGLRQWIVLTTVSLWGLRLGGYVFWRNHGKGEDFRYAAWRQQYGRTWVWRSFFQVFLLQGVLAWIISWPLVYIVSSPTPAGLTFLDGAGVLAWIIGFCFEAGGDYQLAKFRADSGNKGKILQSGFWKYTRHPNYFGDSFQWWGWYVMALGTGGWWTVFSPAMMTFLLIKISGVALLERTLAEKKPGYREYMEKTSAFFPWFPKS</sequence>
<organism evidence="2 3">
    <name type="scientific">Leptolinea tardivitalis</name>
    <dbReference type="NCBI Taxonomy" id="229920"/>
    <lineage>
        <taxon>Bacteria</taxon>
        <taxon>Bacillati</taxon>
        <taxon>Chloroflexota</taxon>
        <taxon>Anaerolineae</taxon>
        <taxon>Anaerolineales</taxon>
        <taxon>Anaerolineaceae</taxon>
        <taxon>Leptolinea</taxon>
    </lineage>
</organism>
<dbReference type="AlphaFoldDB" id="A0A0P6XMS1"/>
<dbReference type="EMBL" id="LGCK01000014">
    <property type="protein sequence ID" value="KPL70229.1"/>
    <property type="molecule type" value="Genomic_DNA"/>
</dbReference>
<feature type="transmembrane region" description="Helical" evidence="1">
    <location>
        <begin position="6"/>
        <end position="26"/>
    </location>
</feature>
<feature type="transmembrane region" description="Helical" evidence="1">
    <location>
        <begin position="33"/>
        <end position="54"/>
    </location>
</feature>
<dbReference type="PROSITE" id="PS50244">
    <property type="entry name" value="S5A_REDUCTASE"/>
    <property type="match status" value="1"/>
</dbReference>